<dbReference type="EMBL" id="BQNB010009645">
    <property type="protein sequence ID" value="GJS66410.1"/>
    <property type="molecule type" value="Genomic_DNA"/>
</dbReference>
<evidence type="ECO:0000313" key="10">
    <source>
        <dbReference type="Proteomes" id="UP001151760"/>
    </source>
</evidence>
<evidence type="ECO:0000256" key="7">
    <source>
        <dbReference type="SAM" id="MobiDB-lite"/>
    </source>
</evidence>
<dbReference type="PANTHER" id="PTHR37984:SF5">
    <property type="entry name" value="PROTEIN NYNRIN-LIKE"/>
    <property type="match status" value="1"/>
</dbReference>
<protein>
    <submittedName>
        <fullName evidence="9">Reverse transcriptase domain-containing protein</fullName>
    </submittedName>
</protein>
<evidence type="ECO:0000256" key="5">
    <source>
        <dbReference type="ARBA" id="ARBA00022801"/>
    </source>
</evidence>
<keyword evidence="1" id="KW-0808">Transferase</keyword>
<feature type="compositionally biased region" description="Basic and acidic residues" evidence="7">
    <location>
        <begin position="63"/>
        <end position="74"/>
    </location>
</feature>
<dbReference type="PANTHER" id="PTHR37984">
    <property type="entry name" value="PROTEIN CBG26694"/>
    <property type="match status" value="1"/>
</dbReference>
<reference evidence="9" key="2">
    <citation type="submission" date="2022-01" db="EMBL/GenBank/DDBJ databases">
        <authorList>
            <person name="Yamashiro T."/>
            <person name="Shiraishi A."/>
            <person name="Satake H."/>
            <person name="Nakayama K."/>
        </authorList>
    </citation>
    <scope>NUCLEOTIDE SEQUENCE</scope>
</reference>
<dbReference type="InterPro" id="IPR041373">
    <property type="entry name" value="RT_RNaseH"/>
</dbReference>
<dbReference type="Pfam" id="PF17917">
    <property type="entry name" value="RT_RNaseH"/>
    <property type="match status" value="1"/>
</dbReference>
<evidence type="ECO:0000259" key="8">
    <source>
        <dbReference type="Pfam" id="PF17917"/>
    </source>
</evidence>
<keyword evidence="3" id="KW-0540">Nuclease</keyword>
<evidence type="ECO:0000256" key="1">
    <source>
        <dbReference type="ARBA" id="ARBA00022679"/>
    </source>
</evidence>
<keyword evidence="10" id="KW-1185">Reference proteome</keyword>
<dbReference type="SUPFAM" id="SSF56672">
    <property type="entry name" value="DNA/RNA polymerases"/>
    <property type="match status" value="1"/>
</dbReference>
<proteinExistence type="predicted"/>
<keyword evidence="2" id="KW-0548">Nucleotidyltransferase</keyword>
<keyword evidence="6 9" id="KW-0695">RNA-directed DNA polymerase</keyword>
<keyword evidence="5" id="KW-0378">Hydrolase</keyword>
<feature type="compositionally biased region" description="Low complexity" evidence="7">
    <location>
        <begin position="20"/>
        <end position="38"/>
    </location>
</feature>
<dbReference type="GO" id="GO:0003964">
    <property type="term" value="F:RNA-directed DNA polymerase activity"/>
    <property type="evidence" value="ECO:0007669"/>
    <property type="project" value="UniProtKB-KW"/>
</dbReference>
<dbReference type="Proteomes" id="UP001151760">
    <property type="component" value="Unassembled WGS sequence"/>
</dbReference>
<sequence length="427" mass="48051">MANVTSLLTSLCTKFDDLGNTNQPSSSSSLPSNTIPNPRNEAKAITTRSGVSYDGPPIPPPVVEKESEVTKDTELPSTEDIQPPPLVQEQTKDKEPIEEPSFVANKAKPNLPYPSRLNKQKIREKDDILASKFMEIFRAQYQPHALSIGKSFNSSGLTETKIDFIADPRVPLILGRPFLRTAHALIDVYEGEITLRNDDQSLTLKCGDAPSISYNNLESLKKVDLIEMLTGRVLTRILGFSESVLKYPSPYFDPIVSTSSPTLTPFDESDFLLFEEADAFIAIDDEPVSPVFNATYYDPEGDILILEALLNNDPLPHPNHGDYLPELQKDLKVVEPKKSSVERRTSYEPKYEIPKIEAKELPPHLAETNYTTTEKEMLAVVYAFEKFQSYLIMNKSIVYTDHSALKYLFNKKDAKARLLRWVLLPRI</sequence>
<dbReference type="InterPro" id="IPR050951">
    <property type="entry name" value="Retrovirus_Pol_polyprotein"/>
</dbReference>
<organism evidence="9 10">
    <name type="scientific">Tanacetum coccineum</name>
    <dbReference type="NCBI Taxonomy" id="301880"/>
    <lineage>
        <taxon>Eukaryota</taxon>
        <taxon>Viridiplantae</taxon>
        <taxon>Streptophyta</taxon>
        <taxon>Embryophyta</taxon>
        <taxon>Tracheophyta</taxon>
        <taxon>Spermatophyta</taxon>
        <taxon>Magnoliopsida</taxon>
        <taxon>eudicotyledons</taxon>
        <taxon>Gunneridae</taxon>
        <taxon>Pentapetalae</taxon>
        <taxon>asterids</taxon>
        <taxon>campanulids</taxon>
        <taxon>Asterales</taxon>
        <taxon>Asteraceae</taxon>
        <taxon>Asteroideae</taxon>
        <taxon>Anthemideae</taxon>
        <taxon>Anthemidinae</taxon>
        <taxon>Tanacetum</taxon>
    </lineage>
</organism>
<evidence type="ECO:0000256" key="2">
    <source>
        <dbReference type="ARBA" id="ARBA00022695"/>
    </source>
</evidence>
<evidence type="ECO:0000256" key="4">
    <source>
        <dbReference type="ARBA" id="ARBA00022759"/>
    </source>
</evidence>
<accession>A0ABQ4XN51</accession>
<keyword evidence="4" id="KW-0255">Endonuclease</keyword>
<evidence type="ECO:0000313" key="9">
    <source>
        <dbReference type="EMBL" id="GJS66410.1"/>
    </source>
</evidence>
<feature type="region of interest" description="Disordered" evidence="7">
    <location>
        <begin position="15"/>
        <end position="115"/>
    </location>
</feature>
<dbReference type="InterPro" id="IPR043502">
    <property type="entry name" value="DNA/RNA_pol_sf"/>
</dbReference>
<feature type="domain" description="Reverse transcriptase RNase H-like" evidence="8">
    <location>
        <begin position="366"/>
        <end position="423"/>
    </location>
</feature>
<gene>
    <name evidence="9" type="ORF">Tco_0680974</name>
</gene>
<evidence type="ECO:0000256" key="6">
    <source>
        <dbReference type="ARBA" id="ARBA00022918"/>
    </source>
</evidence>
<comment type="caution">
    <text evidence="9">The sequence shown here is derived from an EMBL/GenBank/DDBJ whole genome shotgun (WGS) entry which is preliminary data.</text>
</comment>
<evidence type="ECO:0000256" key="3">
    <source>
        <dbReference type="ARBA" id="ARBA00022722"/>
    </source>
</evidence>
<name>A0ABQ4XN51_9ASTR</name>
<reference evidence="9" key="1">
    <citation type="journal article" date="2022" name="Int. J. Mol. Sci.">
        <title>Draft Genome of Tanacetum Coccineum: Genomic Comparison of Closely Related Tanacetum-Family Plants.</title>
        <authorList>
            <person name="Yamashiro T."/>
            <person name="Shiraishi A."/>
            <person name="Nakayama K."/>
            <person name="Satake H."/>
        </authorList>
    </citation>
    <scope>NUCLEOTIDE SEQUENCE</scope>
</reference>